<accession>A0A383BHZ7</accession>
<organism evidence="1">
    <name type="scientific">marine metagenome</name>
    <dbReference type="NCBI Taxonomy" id="408172"/>
    <lineage>
        <taxon>unclassified sequences</taxon>
        <taxon>metagenomes</taxon>
        <taxon>ecological metagenomes</taxon>
    </lineage>
</organism>
<evidence type="ECO:0000313" key="1">
    <source>
        <dbReference type="EMBL" id="SVE19509.1"/>
    </source>
</evidence>
<reference evidence="1" key="1">
    <citation type="submission" date="2018-05" db="EMBL/GenBank/DDBJ databases">
        <authorList>
            <person name="Lanie J.A."/>
            <person name="Ng W.-L."/>
            <person name="Kazmierczak K.M."/>
            <person name="Andrzejewski T.M."/>
            <person name="Davidsen T.M."/>
            <person name="Wayne K.J."/>
            <person name="Tettelin H."/>
            <person name="Glass J.I."/>
            <person name="Rusch D."/>
            <person name="Podicherti R."/>
            <person name="Tsui H.-C.T."/>
            <person name="Winkler M.E."/>
        </authorList>
    </citation>
    <scope>NUCLEOTIDE SEQUENCE</scope>
</reference>
<name>A0A383BHZ7_9ZZZZ</name>
<dbReference type="EMBL" id="UINC01200567">
    <property type="protein sequence ID" value="SVE19509.1"/>
    <property type="molecule type" value="Genomic_DNA"/>
</dbReference>
<proteinExistence type="predicted"/>
<protein>
    <submittedName>
        <fullName evidence="1">Uncharacterized protein</fullName>
    </submittedName>
</protein>
<dbReference type="AlphaFoldDB" id="A0A383BHZ7"/>
<sequence>MYSATLESNYKITSNRNYIAVRRN</sequence>
<gene>
    <name evidence="1" type="ORF">METZ01_LOCUS472363</name>
</gene>
<feature type="non-terminal residue" evidence="1">
    <location>
        <position position="24"/>
    </location>
</feature>